<feature type="region of interest" description="Disordered" evidence="1">
    <location>
        <begin position="218"/>
        <end position="245"/>
    </location>
</feature>
<proteinExistence type="predicted"/>
<evidence type="ECO:0000313" key="2">
    <source>
        <dbReference type="EMBL" id="KAJ3261755.1"/>
    </source>
</evidence>
<evidence type="ECO:0000256" key="1">
    <source>
        <dbReference type="SAM" id="MobiDB-lite"/>
    </source>
</evidence>
<protein>
    <submittedName>
        <fullName evidence="2">Uncharacterized protein</fullName>
    </submittedName>
</protein>
<comment type="caution">
    <text evidence="2">The sequence shown here is derived from an EMBL/GenBank/DDBJ whole genome shotgun (WGS) entry which is preliminary data.</text>
</comment>
<dbReference type="Proteomes" id="UP001210925">
    <property type="component" value="Unassembled WGS sequence"/>
</dbReference>
<organism evidence="2 3">
    <name type="scientific">Boothiomyces macroporosus</name>
    <dbReference type="NCBI Taxonomy" id="261099"/>
    <lineage>
        <taxon>Eukaryota</taxon>
        <taxon>Fungi</taxon>
        <taxon>Fungi incertae sedis</taxon>
        <taxon>Chytridiomycota</taxon>
        <taxon>Chytridiomycota incertae sedis</taxon>
        <taxon>Chytridiomycetes</taxon>
        <taxon>Rhizophydiales</taxon>
        <taxon>Terramycetaceae</taxon>
        <taxon>Boothiomyces</taxon>
    </lineage>
</organism>
<dbReference type="EMBL" id="JADGKB010000004">
    <property type="protein sequence ID" value="KAJ3261755.1"/>
    <property type="molecule type" value="Genomic_DNA"/>
</dbReference>
<dbReference type="AlphaFoldDB" id="A0AAD5ULW9"/>
<feature type="compositionally biased region" description="Polar residues" evidence="1">
    <location>
        <begin position="232"/>
        <end position="245"/>
    </location>
</feature>
<keyword evidence="3" id="KW-1185">Reference proteome</keyword>
<sequence length="245" mass="27823">MSVKLIESQSPDGIRDRLLQNQQARRIARAKGDARVVYAPLQYPSFKLPPIKVERDQPALKSNIDTSSDRTSIRFSKRTHRLPKRSSLVINMNPSKLKKMLAEQAIEKRMHGLGFANYLSTKRRRNHHSADSLRQSKLAGHNDLQNHSAAVESLAKLSISKILPPLDINFKAIRKSELLESKIMFEKLKNPNEKDLALKKKLNKAVVGPREILSVAPRKESPRFKPPRRTIFTVSNNSGKRTTNP</sequence>
<accession>A0AAD5ULW9</accession>
<reference evidence="2" key="1">
    <citation type="submission" date="2020-05" db="EMBL/GenBank/DDBJ databases">
        <title>Phylogenomic resolution of chytrid fungi.</title>
        <authorList>
            <person name="Stajich J.E."/>
            <person name="Amses K."/>
            <person name="Simmons R."/>
            <person name="Seto K."/>
            <person name="Myers J."/>
            <person name="Bonds A."/>
            <person name="Quandt C.A."/>
            <person name="Barry K."/>
            <person name="Liu P."/>
            <person name="Grigoriev I."/>
            <person name="Longcore J.E."/>
            <person name="James T.Y."/>
        </authorList>
    </citation>
    <scope>NUCLEOTIDE SEQUENCE</scope>
    <source>
        <strain evidence="2">PLAUS21</strain>
    </source>
</reference>
<name>A0AAD5ULW9_9FUNG</name>
<evidence type="ECO:0000313" key="3">
    <source>
        <dbReference type="Proteomes" id="UP001210925"/>
    </source>
</evidence>
<gene>
    <name evidence="2" type="ORF">HK103_004706</name>
</gene>